<comment type="caution">
    <text evidence="3">The sequence shown here is derived from an EMBL/GenBank/DDBJ whole genome shotgun (WGS) entry which is preliminary data.</text>
</comment>
<dbReference type="AlphaFoldDB" id="A0A7W9EE87"/>
<evidence type="ECO:0000256" key="1">
    <source>
        <dbReference type="SAM" id="MobiDB-lite"/>
    </source>
</evidence>
<keyword evidence="2" id="KW-0812">Transmembrane</keyword>
<keyword evidence="2" id="KW-1133">Transmembrane helix</keyword>
<accession>A0A7W9EE87</accession>
<name>A0A7W9EE87_9SPHN</name>
<feature type="region of interest" description="Disordered" evidence="1">
    <location>
        <begin position="1"/>
        <end position="28"/>
    </location>
</feature>
<keyword evidence="2" id="KW-0472">Membrane</keyword>
<sequence length="64" mass="6815">MTDIQPPIRNDRSASAPRMGAPSVQPAESVPSMAQGQARIVYGYWVGAVVLGLAIWAAIFFLAL</sequence>
<protein>
    <submittedName>
        <fullName evidence="3">Uncharacterized protein</fullName>
    </submittedName>
</protein>
<keyword evidence="4" id="KW-1185">Reference proteome</keyword>
<reference evidence="3 4" key="1">
    <citation type="submission" date="2020-08" db="EMBL/GenBank/DDBJ databases">
        <title>Genomic Encyclopedia of Type Strains, Phase IV (KMG-IV): sequencing the most valuable type-strain genomes for metagenomic binning, comparative biology and taxonomic classification.</title>
        <authorList>
            <person name="Goeker M."/>
        </authorList>
    </citation>
    <scope>NUCLEOTIDE SEQUENCE [LARGE SCALE GENOMIC DNA]</scope>
    <source>
        <strain evidence="3 4">DSM 25079</strain>
    </source>
</reference>
<dbReference type="EMBL" id="JACIJC010000003">
    <property type="protein sequence ID" value="MBB5685759.1"/>
    <property type="molecule type" value="Genomic_DNA"/>
</dbReference>
<organism evidence="3 4">
    <name type="scientific">Sphingobium boeckii</name>
    <dbReference type="NCBI Taxonomy" id="1082345"/>
    <lineage>
        <taxon>Bacteria</taxon>
        <taxon>Pseudomonadati</taxon>
        <taxon>Pseudomonadota</taxon>
        <taxon>Alphaproteobacteria</taxon>
        <taxon>Sphingomonadales</taxon>
        <taxon>Sphingomonadaceae</taxon>
        <taxon>Sphingobium</taxon>
    </lineage>
</organism>
<dbReference type="Proteomes" id="UP000549617">
    <property type="component" value="Unassembled WGS sequence"/>
</dbReference>
<evidence type="ECO:0000256" key="2">
    <source>
        <dbReference type="SAM" id="Phobius"/>
    </source>
</evidence>
<evidence type="ECO:0000313" key="3">
    <source>
        <dbReference type="EMBL" id="MBB5685759.1"/>
    </source>
</evidence>
<dbReference type="RefSeq" id="WP_184017544.1">
    <property type="nucleotide sequence ID" value="NZ_JACIJC010000003.1"/>
</dbReference>
<proteinExistence type="predicted"/>
<feature type="transmembrane region" description="Helical" evidence="2">
    <location>
        <begin position="42"/>
        <end position="63"/>
    </location>
</feature>
<evidence type="ECO:0000313" key="4">
    <source>
        <dbReference type="Proteomes" id="UP000549617"/>
    </source>
</evidence>
<gene>
    <name evidence="3" type="ORF">FHS49_001775</name>
</gene>